<reference evidence="2 3" key="1">
    <citation type="submission" date="2015-07" db="EMBL/GenBank/DDBJ databases">
        <authorList>
            <person name="Noorani M."/>
        </authorList>
    </citation>
    <scope>NUCLEOTIDE SEQUENCE [LARGE SCALE GENOMIC DNA]</scope>
    <source>
        <strain evidence="2 3">CECT 5088</strain>
    </source>
</reference>
<proteinExistence type="predicted"/>
<name>A0A0M6XSQ3_9RHOB</name>
<dbReference type="Proteomes" id="UP000048908">
    <property type="component" value="Unassembled WGS sequence"/>
</dbReference>
<protein>
    <submittedName>
        <fullName evidence="2">Uncharacterized protein</fullName>
    </submittedName>
</protein>
<keyword evidence="1" id="KW-1133">Transmembrane helix</keyword>
<dbReference type="AlphaFoldDB" id="A0A0M6XSQ3"/>
<dbReference type="STRING" id="282197.SAMN04488517_102674"/>
<organism evidence="2 3">
    <name type="scientific">Jannaschia rubra</name>
    <dbReference type="NCBI Taxonomy" id="282197"/>
    <lineage>
        <taxon>Bacteria</taxon>
        <taxon>Pseudomonadati</taxon>
        <taxon>Pseudomonadota</taxon>
        <taxon>Alphaproteobacteria</taxon>
        <taxon>Rhodobacterales</taxon>
        <taxon>Roseobacteraceae</taxon>
        <taxon>Jannaschia</taxon>
    </lineage>
</organism>
<keyword evidence="1" id="KW-0472">Membrane</keyword>
<sequence>MADISDIGRDFRPGSALLPAAIIATLMATAFVLQSGFRSDVAAPRAAPQTVEQIEFVALSREALQGALRDTCAVTRCVPETLHPFVTASAASMTTAELKTALDAQLRVLSESREALAIADVGSDAARLAGLEIVTARRLADLYSAELSAR</sequence>
<dbReference type="EMBL" id="CXPG01000020">
    <property type="protein sequence ID" value="CTQ33838.1"/>
    <property type="molecule type" value="Genomic_DNA"/>
</dbReference>
<evidence type="ECO:0000256" key="1">
    <source>
        <dbReference type="SAM" id="Phobius"/>
    </source>
</evidence>
<keyword evidence="3" id="KW-1185">Reference proteome</keyword>
<gene>
    <name evidence="2" type="ORF">JAN5088_02624</name>
</gene>
<evidence type="ECO:0000313" key="2">
    <source>
        <dbReference type="EMBL" id="CTQ33838.1"/>
    </source>
</evidence>
<keyword evidence="1" id="KW-0812">Transmembrane</keyword>
<evidence type="ECO:0000313" key="3">
    <source>
        <dbReference type="Proteomes" id="UP000048908"/>
    </source>
</evidence>
<dbReference type="RefSeq" id="WP_055683199.1">
    <property type="nucleotide sequence ID" value="NZ_CXPG01000020.1"/>
</dbReference>
<feature type="transmembrane region" description="Helical" evidence="1">
    <location>
        <begin position="16"/>
        <end position="33"/>
    </location>
</feature>
<accession>A0A0M6XSQ3</accession>